<dbReference type="Proteomes" id="UP000318447">
    <property type="component" value="Unassembled WGS sequence"/>
</dbReference>
<gene>
    <name evidence="1" type="ORF">CGC21_15545</name>
</gene>
<evidence type="ECO:0000313" key="2">
    <source>
        <dbReference type="Proteomes" id="UP000318447"/>
    </source>
</evidence>
<dbReference type="AlphaFoldDB" id="A0A504XMQ9"/>
<accession>A0A504XMQ9</accession>
<organism evidence="1 2">
    <name type="scientific">Leishmania donovani</name>
    <dbReference type="NCBI Taxonomy" id="5661"/>
    <lineage>
        <taxon>Eukaryota</taxon>
        <taxon>Discoba</taxon>
        <taxon>Euglenozoa</taxon>
        <taxon>Kinetoplastea</taxon>
        <taxon>Metakinetoplastina</taxon>
        <taxon>Trypanosomatida</taxon>
        <taxon>Trypanosomatidae</taxon>
        <taxon>Leishmaniinae</taxon>
        <taxon>Leishmania</taxon>
    </lineage>
</organism>
<evidence type="ECO:0000313" key="1">
    <source>
        <dbReference type="EMBL" id="TPP48759.1"/>
    </source>
</evidence>
<comment type="caution">
    <text evidence="1">The sequence shown here is derived from an EMBL/GenBank/DDBJ whole genome shotgun (WGS) entry which is preliminary data.</text>
</comment>
<name>A0A504XMQ9_LEIDO</name>
<protein>
    <submittedName>
        <fullName evidence="1">Sugar (And other) transporter family protein</fullName>
    </submittedName>
</protein>
<sequence length="140" mass="14666">MEDEGDRSAVHVASNAKVMLVQAIGGSLNGYSIGFVGVYSTLFGYSTNCANFRSERGCTTAPNADCQWFPNATAPATVAGPRSRAAEHTPTRVLRNAGVRLPSARQTRVQVVLQRQGVPEPSGYSSSESGIFAGSMIAAA</sequence>
<proteinExistence type="predicted"/>
<dbReference type="EMBL" id="RHLC01000054">
    <property type="protein sequence ID" value="TPP48759.1"/>
    <property type="molecule type" value="Genomic_DNA"/>
</dbReference>
<reference evidence="2" key="1">
    <citation type="submission" date="2019-02" db="EMBL/GenBank/DDBJ databases">
        <title>FDA dAtabase for Regulatory Grade micrObial Sequences (FDA-ARGOS): Supporting development and validation of Infectious Disease Dx tests.</title>
        <authorList>
            <person name="Duncan R."/>
            <person name="Fisher C."/>
            <person name="Tallon L."/>
            <person name="Sadzewicz L."/>
            <person name="Sengamalay N."/>
            <person name="Ott S."/>
            <person name="Godinez A."/>
            <person name="Nagaraj S."/>
            <person name="Vavikolanu K."/>
            <person name="Nadendla S."/>
            <person name="Aluvathingal J."/>
            <person name="Sichtig H."/>
        </authorList>
    </citation>
    <scope>NUCLEOTIDE SEQUENCE [LARGE SCALE GENOMIC DNA]</scope>
    <source>
        <strain evidence="2">FDAARGOS_361</strain>
    </source>
</reference>